<dbReference type="EMBL" id="REGN01009371">
    <property type="protein sequence ID" value="RNA01327.1"/>
    <property type="molecule type" value="Genomic_DNA"/>
</dbReference>
<dbReference type="AlphaFoldDB" id="A0A3M7PQ99"/>
<name>A0A3M7PQ99_BRAPC</name>
<organism evidence="1 2">
    <name type="scientific">Brachionus plicatilis</name>
    <name type="common">Marine rotifer</name>
    <name type="synonym">Brachionus muelleri</name>
    <dbReference type="NCBI Taxonomy" id="10195"/>
    <lineage>
        <taxon>Eukaryota</taxon>
        <taxon>Metazoa</taxon>
        <taxon>Spiralia</taxon>
        <taxon>Gnathifera</taxon>
        <taxon>Rotifera</taxon>
        <taxon>Eurotatoria</taxon>
        <taxon>Monogononta</taxon>
        <taxon>Pseudotrocha</taxon>
        <taxon>Ploima</taxon>
        <taxon>Brachionidae</taxon>
        <taxon>Brachionus</taxon>
    </lineage>
</organism>
<sequence length="84" mass="9888">MPKNSKISSIENFLISEPHFEGVVKDNLVYKILKYKQMCLMHKKVIQIFLNYNDRIEMNFTTPTSEIAIRSLCIEEHLEINSLN</sequence>
<keyword evidence="2" id="KW-1185">Reference proteome</keyword>
<reference evidence="1 2" key="1">
    <citation type="journal article" date="2018" name="Sci. Rep.">
        <title>Genomic signatures of local adaptation to the degree of environmental predictability in rotifers.</title>
        <authorList>
            <person name="Franch-Gras L."/>
            <person name="Hahn C."/>
            <person name="Garcia-Roger E.M."/>
            <person name="Carmona M.J."/>
            <person name="Serra M."/>
            <person name="Gomez A."/>
        </authorList>
    </citation>
    <scope>NUCLEOTIDE SEQUENCE [LARGE SCALE GENOMIC DNA]</scope>
    <source>
        <strain evidence="1">HYR1</strain>
    </source>
</reference>
<proteinExistence type="predicted"/>
<evidence type="ECO:0000313" key="2">
    <source>
        <dbReference type="Proteomes" id="UP000276133"/>
    </source>
</evidence>
<gene>
    <name evidence="1" type="ORF">BpHYR1_020610</name>
</gene>
<comment type="caution">
    <text evidence="1">The sequence shown here is derived from an EMBL/GenBank/DDBJ whole genome shotgun (WGS) entry which is preliminary data.</text>
</comment>
<dbReference type="Proteomes" id="UP000276133">
    <property type="component" value="Unassembled WGS sequence"/>
</dbReference>
<evidence type="ECO:0000313" key="1">
    <source>
        <dbReference type="EMBL" id="RNA01327.1"/>
    </source>
</evidence>
<accession>A0A3M7PQ99</accession>
<protein>
    <submittedName>
        <fullName evidence="1">Uncharacterized protein</fullName>
    </submittedName>
</protein>